<organism evidence="1">
    <name type="scientific">Spironucleus salmonicida</name>
    <dbReference type="NCBI Taxonomy" id="348837"/>
    <lineage>
        <taxon>Eukaryota</taxon>
        <taxon>Metamonada</taxon>
        <taxon>Diplomonadida</taxon>
        <taxon>Hexamitidae</taxon>
        <taxon>Hexamitinae</taxon>
        <taxon>Spironucleus</taxon>
    </lineage>
</organism>
<reference evidence="1 2" key="1">
    <citation type="journal article" date="2014" name="PLoS Genet.">
        <title>The Genome of Spironucleus salmonicida Highlights a Fish Pathogen Adapted to Fluctuating Environments.</title>
        <authorList>
            <person name="Xu F."/>
            <person name="Jerlstrom-Hultqvist J."/>
            <person name="Einarsson E."/>
            <person name="Astvaldsson A."/>
            <person name="Svard S.G."/>
            <person name="Andersson J.O."/>
        </authorList>
    </citation>
    <scope>NUCLEOTIDE SEQUENCE</scope>
    <source>
        <strain evidence="2">ATCC 50377</strain>
    </source>
</reference>
<keyword evidence="3" id="KW-1185">Reference proteome</keyword>
<accession>V6LHG0</accession>
<reference evidence="2" key="2">
    <citation type="submission" date="2020-12" db="EMBL/GenBank/DDBJ databases">
        <title>New Spironucleus salmonicida genome in near-complete chromosomes.</title>
        <authorList>
            <person name="Xu F."/>
            <person name="Kurt Z."/>
            <person name="Jimenez-Gonzalez A."/>
            <person name="Astvaldsson A."/>
            <person name="Andersson J.O."/>
            <person name="Svard S.G."/>
        </authorList>
    </citation>
    <scope>NUCLEOTIDE SEQUENCE</scope>
    <source>
        <strain evidence="2">ATCC 50377</strain>
    </source>
</reference>
<evidence type="ECO:0000313" key="3">
    <source>
        <dbReference type="Proteomes" id="UP000018208"/>
    </source>
</evidence>
<dbReference type="AlphaFoldDB" id="V6LHG0"/>
<dbReference type="Proteomes" id="UP000018208">
    <property type="component" value="Unassembled WGS sequence"/>
</dbReference>
<dbReference type="EMBL" id="AUWU02000001">
    <property type="protein sequence ID" value="KAH0577712.1"/>
    <property type="molecule type" value="Genomic_DNA"/>
</dbReference>
<dbReference type="EMBL" id="KI546135">
    <property type="protein sequence ID" value="EST43723.1"/>
    <property type="molecule type" value="Genomic_DNA"/>
</dbReference>
<proteinExistence type="predicted"/>
<evidence type="ECO:0000313" key="1">
    <source>
        <dbReference type="EMBL" id="EST43723.1"/>
    </source>
</evidence>
<gene>
    <name evidence="1" type="ORF">SS50377_16777</name>
    <name evidence="2" type="ORF">SS50377_21066</name>
</gene>
<sequence>MQTYLNQVQDKLIKQDLDQQQQILASNEFFFSQLELSSMTIEKNHKILQMQQKLEIIRIQIEKTHILQQNSIFNSNEVYALQSKLDQDKDVYEQCKILESKLNQNFNEIEVLNKVIKNEHTRNDEVQSVIDANKQHQK</sequence>
<name>V6LHG0_9EUKA</name>
<protein>
    <submittedName>
        <fullName evidence="1">Uncharacterized protein</fullName>
    </submittedName>
</protein>
<evidence type="ECO:0000313" key="2">
    <source>
        <dbReference type="EMBL" id="KAH0577712.1"/>
    </source>
</evidence>
<dbReference type="VEuPathDB" id="GiardiaDB:SS50377_21066"/>